<dbReference type="RefSeq" id="WP_003772013.1">
    <property type="nucleotide sequence ID" value="NZ_JH556647.1"/>
</dbReference>
<protein>
    <recommendedName>
        <fullName evidence="3">RNA polymerase sigma factor, sigma-70 family</fullName>
    </recommendedName>
</protein>
<dbReference type="EMBL" id="AGCN01000033">
    <property type="protein sequence ID" value="EHN60733.1"/>
    <property type="molecule type" value="Genomic_DNA"/>
</dbReference>
<evidence type="ECO:0000313" key="1">
    <source>
        <dbReference type="EMBL" id="EHN60733.1"/>
    </source>
</evidence>
<dbReference type="InterPro" id="IPR036388">
    <property type="entry name" value="WH-like_DNA-bd_sf"/>
</dbReference>
<dbReference type="AlphaFoldDB" id="A0AB72Z829"/>
<evidence type="ECO:0008006" key="3">
    <source>
        <dbReference type="Google" id="ProtNLM"/>
    </source>
</evidence>
<accession>A0AB72Z829</accession>
<sequence>MKLTNDFIERNMRQFHRYALRTLHYAALTAYYERLRLGKNTITFSSLSFQETRLLYRIDQHFTDDTIFNVLDYEIIVQDNNLANALNCLPEQGRNIILLKYFLGWTDRKIGEAFSSYDSSTRKRRLAALRVLRIIYEEQNGE</sequence>
<dbReference type="Proteomes" id="UP000003597">
    <property type="component" value="Unassembled WGS sequence"/>
</dbReference>
<dbReference type="SUPFAM" id="SSF88659">
    <property type="entry name" value="Sigma3 and sigma4 domains of RNA polymerase sigma factors"/>
    <property type="match status" value="1"/>
</dbReference>
<dbReference type="Gene3D" id="1.10.10.10">
    <property type="entry name" value="Winged helix-like DNA-binding domain superfamily/Winged helix DNA-binding domain"/>
    <property type="match status" value="1"/>
</dbReference>
<keyword evidence="2" id="KW-1185">Reference proteome</keyword>
<name>A0AB72Z829_LISIO</name>
<reference evidence="1 2" key="1">
    <citation type="submission" date="2011-08" db="EMBL/GenBank/DDBJ databases">
        <authorList>
            <person name="Weinstock G."/>
            <person name="Sodergren E."/>
            <person name="Clifton S."/>
            <person name="Fulton L."/>
            <person name="Fulton B."/>
            <person name="Courtney L."/>
            <person name="Fronick C."/>
            <person name="Harrison M."/>
            <person name="Strong C."/>
            <person name="Farmer C."/>
            <person name="Delahaunty K."/>
            <person name="Markovic C."/>
            <person name="Hall O."/>
            <person name="Minx P."/>
            <person name="Tomlinson C."/>
            <person name="Mitreva M."/>
            <person name="Hou S."/>
            <person name="Chen J."/>
            <person name="Wollam A."/>
            <person name="Pepin K.H."/>
            <person name="Johnson M."/>
            <person name="Bhonagiri V."/>
            <person name="Zhang X."/>
            <person name="Suruliraj S."/>
            <person name="Warren W."/>
            <person name="Chinwalla A."/>
            <person name="Mardis E.R."/>
            <person name="Wilson R.K."/>
        </authorList>
    </citation>
    <scope>NUCLEOTIDE SEQUENCE [LARGE SCALE GENOMIC DNA]</scope>
    <source>
        <strain evidence="1 2">ATCC 33091</strain>
    </source>
</reference>
<dbReference type="GeneID" id="93235001"/>
<comment type="caution">
    <text evidence="1">The sequence shown here is derived from an EMBL/GenBank/DDBJ whole genome shotgun (WGS) entry which is preliminary data.</text>
</comment>
<proteinExistence type="predicted"/>
<organism evidence="1 2">
    <name type="scientific">Listeria innocua ATCC 33091</name>
    <dbReference type="NCBI Taxonomy" id="1002366"/>
    <lineage>
        <taxon>Bacteria</taxon>
        <taxon>Bacillati</taxon>
        <taxon>Bacillota</taxon>
        <taxon>Bacilli</taxon>
        <taxon>Bacillales</taxon>
        <taxon>Listeriaceae</taxon>
        <taxon>Listeria</taxon>
    </lineage>
</organism>
<evidence type="ECO:0000313" key="2">
    <source>
        <dbReference type="Proteomes" id="UP000003597"/>
    </source>
</evidence>
<dbReference type="InterPro" id="IPR013324">
    <property type="entry name" value="RNA_pol_sigma_r3/r4-like"/>
</dbReference>
<gene>
    <name evidence="1" type="ORF">HMPREF0557_02247</name>
</gene>